<dbReference type="InterPro" id="IPR036866">
    <property type="entry name" value="RibonucZ/Hydroxyglut_hydro"/>
</dbReference>
<dbReference type="Pfam" id="PF00753">
    <property type="entry name" value="Lactamase_B"/>
    <property type="match status" value="1"/>
</dbReference>
<dbReference type="InterPro" id="IPR044528">
    <property type="entry name" value="POD-like_MBL-fold"/>
</dbReference>
<evidence type="ECO:0000259" key="2">
    <source>
        <dbReference type="PROSITE" id="PS50206"/>
    </source>
</evidence>
<comment type="caution">
    <text evidence="3">The sequence shown here is derived from an EMBL/GenBank/DDBJ whole genome shotgun (WGS) entry which is preliminary data.</text>
</comment>
<dbReference type="GO" id="GO:0006749">
    <property type="term" value="P:glutathione metabolic process"/>
    <property type="evidence" value="ECO:0007669"/>
    <property type="project" value="InterPro"/>
</dbReference>
<dbReference type="InterPro" id="IPR001763">
    <property type="entry name" value="Rhodanese-like_dom"/>
</dbReference>
<dbReference type="CDD" id="cd00158">
    <property type="entry name" value="RHOD"/>
    <property type="match status" value="1"/>
</dbReference>
<dbReference type="SUPFAM" id="SSF56281">
    <property type="entry name" value="Metallo-hydrolase/oxidoreductase"/>
    <property type="match status" value="1"/>
</dbReference>
<reference evidence="3" key="1">
    <citation type="journal article" date="2015" name="Proc. Natl. Acad. Sci. U.S.A.">
        <title>Networks of energetic and metabolic interactions define dynamics in microbial communities.</title>
        <authorList>
            <person name="Embree M."/>
            <person name="Liu J.K."/>
            <person name="Al-Bassam M.M."/>
            <person name="Zengler K."/>
        </authorList>
    </citation>
    <scope>NUCLEOTIDE SEQUENCE</scope>
</reference>
<dbReference type="InterPro" id="IPR036873">
    <property type="entry name" value="Rhodanese-like_dom_sf"/>
</dbReference>
<dbReference type="SUPFAM" id="SSF52821">
    <property type="entry name" value="Rhodanese/Cell cycle control phosphatase"/>
    <property type="match status" value="2"/>
</dbReference>
<sequence>MYFKQIVTPGLGCFSYMIGCPRAKSVAVVDPKRDIRDYLDIARDEGMRITHVINTHIHADHISGDQELRAATGADIYVHKDSPVTYAHKPLNEGDVIEIGAARMEVLFTPGHTPQSISLVVTDLVRSAEPEMILTGDLLFVGDIGRPDLPGHQILEGQVRNLYDSLYGKLAKYPDHMEVYPAHGQGSLCGRGMSAKQSSTLGYERRANPMLRFADYAAFHKEVMSAFPVRPKSFSHIIATNMKGANLLDACPLERSLTPEQFEAEMQGGAVVIDVREAAAFGGMHIPASLNIGFEKQLANWVGMVVDPDADILLVTPNREDYERMTVELHRIGYDRIMGYLRDGVTGWLLSGRPVDRLSLIAPRELAGEMDRGGVTVLDVRTPAEWASGHLAGAVHLPLTDIIEGKTPDVPKDAPLVTLCASGYRSNIAASLLIKQGFTAVSSLAGGTMAWGSADLPVTA</sequence>
<dbReference type="PANTHER" id="PTHR43084">
    <property type="entry name" value="PERSULFIDE DIOXYGENASE ETHE1"/>
    <property type="match status" value="1"/>
</dbReference>
<dbReference type="GO" id="GO:0070813">
    <property type="term" value="P:hydrogen sulfide metabolic process"/>
    <property type="evidence" value="ECO:0007669"/>
    <property type="project" value="TreeGrafter"/>
</dbReference>
<dbReference type="InterPro" id="IPR051682">
    <property type="entry name" value="Mito_Persulfide_Diox"/>
</dbReference>
<dbReference type="SMART" id="SM00849">
    <property type="entry name" value="Lactamase_B"/>
    <property type="match status" value="1"/>
</dbReference>
<gene>
    <name evidence="3" type="ORF">ASZ90_002067</name>
</gene>
<dbReference type="CDD" id="cd07724">
    <property type="entry name" value="POD-like_MBL-fold"/>
    <property type="match status" value="1"/>
</dbReference>
<dbReference type="Pfam" id="PF00581">
    <property type="entry name" value="Rhodanese"/>
    <property type="match status" value="2"/>
</dbReference>
<dbReference type="GO" id="GO:0050313">
    <property type="term" value="F:sulfur dioxygenase activity"/>
    <property type="evidence" value="ECO:0007669"/>
    <property type="project" value="InterPro"/>
</dbReference>
<evidence type="ECO:0000256" key="1">
    <source>
        <dbReference type="ARBA" id="ARBA00022723"/>
    </source>
</evidence>
<accession>A0A0W8G4L9</accession>
<feature type="domain" description="Rhodanese" evidence="2">
    <location>
        <begin position="266"/>
        <end position="357"/>
    </location>
</feature>
<dbReference type="GO" id="GO:0046872">
    <property type="term" value="F:metal ion binding"/>
    <property type="evidence" value="ECO:0007669"/>
    <property type="project" value="UniProtKB-KW"/>
</dbReference>
<protein>
    <submittedName>
        <fullName evidence="3">Beta-lactamase domain protein</fullName>
    </submittedName>
</protein>
<name>A0A0W8G4L9_9ZZZZ</name>
<dbReference type="FunFam" id="3.60.15.10:FF:000030">
    <property type="entry name" value="Metallo-beta-lactamase family protein"/>
    <property type="match status" value="1"/>
</dbReference>
<dbReference type="Gene3D" id="3.40.250.10">
    <property type="entry name" value="Rhodanese-like domain"/>
    <property type="match status" value="2"/>
</dbReference>
<dbReference type="PROSITE" id="PS50206">
    <property type="entry name" value="RHODANESE_3"/>
    <property type="match status" value="2"/>
</dbReference>
<dbReference type="EMBL" id="LNQE01000260">
    <property type="protein sequence ID" value="KUG28074.1"/>
    <property type="molecule type" value="Genomic_DNA"/>
</dbReference>
<dbReference type="PANTHER" id="PTHR43084:SF1">
    <property type="entry name" value="PERSULFIDE DIOXYGENASE ETHE1, MITOCHONDRIAL"/>
    <property type="match status" value="1"/>
</dbReference>
<keyword evidence="1" id="KW-0479">Metal-binding</keyword>
<proteinExistence type="predicted"/>
<organism evidence="3">
    <name type="scientific">hydrocarbon metagenome</name>
    <dbReference type="NCBI Taxonomy" id="938273"/>
    <lineage>
        <taxon>unclassified sequences</taxon>
        <taxon>metagenomes</taxon>
        <taxon>ecological metagenomes</taxon>
    </lineage>
</organism>
<dbReference type="AlphaFoldDB" id="A0A0W8G4L9"/>
<evidence type="ECO:0000313" key="3">
    <source>
        <dbReference type="EMBL" id="KUG28074.1"/>
    </source>
</evidence>
<dbReference type="Gene3D" id="3.60.15.10">
    <property type="entry name" value="Ribonuclease Z/Hydroxyacylglutathione hydrolase-like"/>
    <property type="match status" value="1"/>
</dbReference>
<dbReference type="SMART" id="SM00450">
    <property type="entry name" value="RHOD"/>
    <property type="match status" value="2"/>
</dbReference>
<feature type="domain" description="Rhodanese" evidence="2">
    <location>
        <begin position="371"/>
        <end position="460"/>
    </location>
</feature>
<dbReference type="InterPro" id="IPR001279">
    <property type="entry name" value="Metallo-B-lactamas"/>
</dbReference>